<dbReference type="SUPFAM" id="SSF52833">
    <property type="entry name" value="Thioredoxin-like"/>
    <property type="match status" value="1"/>
</dbReference>
<dbReference type="GO" id="GO:0016491">
    <property type="term" value="F:oxidoreductase activity"/>
    <property type="evidence" value="ECO:0007669"/>
    <property type="project" value="InterPro"/>
</dbReference>
<dbReference type="Gene3D" id="3.40.30.10">
    <property type="entry name" value="Glutaredoxin"/>
    <property type="match status" value="1"/>
</dbReference>
<organism evidence="2">
    <name type="scientific">marine metagenome</name>
    <dbReference type="NCBI Taxonomy" id="408172"/>
    <lineage>
        <taxon>unclassified sequences</taxon>
        <taxon>metagenomes</taxon>
        <taxon>ecological metagenomes</taxon>
    </lineage>
</organism>
<dbReference type="EMBL" id="UINC01012963">
    <property type="protein sequence ID" value="SVA56298.1"/>
    <property type="molecule type" value="Genomic_DNA"/>
</dbReference>
<gene>
    <name evidence="2" type="ORF">METZ01_LOCUS109152</name>
</gene>
<dbReference type="AlphaFoldDB" id="A0A381WVN2"/>
<feature type="non-terminal residue" evidence="2">
    <location>
        <position position="84"/>
    </location>
</feature>
<dbReference type="InterPro" id="IPR036249">
    <property type="entry name" value="Thioredoxin-like_sf"/>
</dbReference>
<feature type="domain" description="Alkyl hydroperoxide reductase subunit C/ Thiol specific antioxidant" evidence="1">
    <location>
        <begin position="6"/>
        <end position="67"/>
    </location>
</feature>
<reference evidence="2" key="1">
    <citation type="submission" date="2018-05" db="EMBL/GenBank/DDBJ databases">
        <authorList>
            <person name="Lanie J.A."/>
            <person name="Ng W.-L."/>
            <person name="Kazmierczak K.M."/>
            <person name="Andrzejewski T.M."/>
            <person name="Davidsen T.M."/>
            <person name="Wayne K.J."/>
            <person name="Tettelin H."/>
            <person name="Glass J.I."/>
            <person name="Rusch D."/>
            <person name="Podicherti R."/>
            <person name="Tsui H.-C.T."/>
            <person name="Winkler M.E."/>
        </authorList>
    </citation>
    <scope>NUCLEOTIDE SEQUENCE</scope>
</reference>
<evidence type="ECO:0000259" key="1">
    <source>
        <dbReference type="Pfam" id="PF00578"/>
    </source>
</evidence>
<accession>A0A381WVN2</accession>
<name>A0A381WVN2_9ZZZZ</name>
<feature type="non-terminal residue" evidence="2">
    <location>
        <position position="1"/>
    </location>
</feature>
<dbReference type="GO" id="GO:0016209">
    <property type="term" value="F:antioxidant activity"/>
    <property type="evidence" value="ECO:0007669"/>
    <property type="project" value="InterPro"/>
</dbReference>
<dbReference type="InterPro" id="IPR000866">
    <property type="entry name" value="AhpC/TSA"/>
</dbReference>
<dbReference type="Pfam" id="PF00578">
    <property type="entry name" value="AhpC-TSA"/>
    <property type="match status" value="1"/>
</dbReference>
<evidence type="ECO:0000313" key="2">
    <source>
        <dbReference type="EMBL" id="SVA56298.1"/>
    </source>
</evidence>
<proteinExistence type="predicted"/>
<protein>
    <recommendedName>
        <fullName evidence="1">Alkyl hydroperoxide reductase subunit C/ Thiol specific antioxidant domain-containing protein</fullName>
    </recommendedName>
</protein>
<sequence length="84" mass="9312">LSQIDMAYFMISVDDPQTNKEFAESLDSDFPLLSNPTKEVAEAYGVVTAERALPYRWTYIIGGDGNILRIDKEVNPSTAGQDLV</sequence>